<dbReference type="PANTHER" id="PTHR21545:SF10">
    <property type="entry name" value="LIGAND-DEPENDENT NUCLEAR RECEPTOR COREPRESSOR-LIKE PROTEIN"/>
    <property type="match status" value="1"/>
</dbReference>
<reference evidence="6" key="4">
    <citation type="submission" date="2025-08" db="UniProtKB">
        <authorList>
            <consortium name="Ensembl"/>
        </authorList>
    </citation>
    <scope>IDENTIFICATION</scope>
</reference>
<dbReference type="GO" id="GO:0006357">
    <property type="term" value="P:regulation of transcription by RNA polymerase II"/>
    <property type="evidence" value="ECO:0007669"/>
    <property type="project" value="TreeGrafter"/>
</dbReference>
<evidence type="ECO:0000313" key="6">
    <source>
        <dbReference type="Ensembl" id="ENSCMIP00000020534.1"/>
    </source>
</evidence>
<dbReference type="Ensembl" id="ENSCMIT00000020908.1">
    <property type="protein sequence ID" value="ENSCMIP00000020534.1"/>
    <property type="gene ID" value="ENSCMIG00000009456.1"/>
</dbReference>
<dbReference type="OMA" id="SVCHSPQ"/>
<keyword evidence="3" id="KW-0804">Transcription</keyword>
<feature type="region of interest" description="Disordered" evidence="5">
    <location>
        <begin position="243"/>
        <end position="299"/>
    </location>
</feature>
<feature type="compositionally biased region" description="Basic and acidic residues" evidence="5">
    <location>
        <begin position="524"/>
        <end position="534"/>
    </location>
</feature>
<feature type="region of interest" description="Disordered" evidence="5">
    <location>
        <begin position="1032"/>
        <end position="1075"/>
    </location>
</feature>
<proteinExistence type="predicted"/>
<keyword evidence="2" id="KW-0238">DNA-binding</keyword>
<dbReference type="GO" id="GO:0005634">
    <property type="term" value="C:nucleus"/>
    <property type="evidence" value="ECO:0007669"/>
    <property type="project" value="TreeGrafter"/>
</dbReference>
<evidence type="ECO:0000256" key="5">
    <source>
        <dbReference type="SAM" id="MobiDB-lite"/>
    </source>
</evidence>
<dbReference type="GO" id="GO:0003677">
    <property type="term" value="F:DNA binding"/>
    <property type="evidence" value="ECO:0007669"/>
    <property type="project" value="UniProtKB-KW"/>
</dbReference>
<feature type="compositionally biased region" description="Polar residues" evidence="5">
    <location>
        <begin position="514"/>
        <end position="523"/>
    </location>
</feature>
<feature type="region of interest" description="Disordered" evidence="5">
    <location>
        <begin position="1738"/>
        <end position="1814"/>
    </location>
</feature>
<keyword evidence="4" id="KW-0539">Nucleus</keyword>
<keyword evidence="7" id="KW-1185">Reference proteome</keyword>
<evidence type="ECO:0000313" key="7">
    <source>
        <dbReference type="Proteomes" id="UP000314986"/>
    </source>
</evidence>
<feature type="compositionally biased region" description="Low complexity" evidence="5">
    <location>
        <begin position="1798"/>
        <end position="1808"/>
    </location>
</feature>
<evidence type="ECO:0000256" key="4">
    <source>
        <dbReference type="ARBA" id="ARBA00023242"/>
    </source>
</evidence>
<reference evidence="6" key="5">
    <citation type="submission" date="2025-09" db="UniProtKB">
        <authorList>
            <consortium name="Ensembl"/>
        </authorList>
    </citation>
    <scope>IDENTIFICATION</scope>
</reference>
<feature type="compositionally biased region" description="Basic and acidic residues" evidence="5">
    <location>
        <begin position="281"/>
        <end position="296"/>
    </location>
</feature>
<feature type="region of interest" description="Disordered" evidence="5">
    <location>
        <begin position="1638"/>
        <end position="1658"/>
    </location>
</feature>
<keyword evidence="1" id="KW-0805">Transcription regulation</keyword>
<gene>
    <name evidence="6" type="primary">LOC103175811</name>
</gene>
<dbReference type="GeneTree" id="ENSGT00940000154965"/>
<dbReference type="InterPro" id="IPR028104">
    <property type="entry name" value="DUF4553"/>
</dbReference>
<accession>A0A4W3II25</accession>
<feature type="region of interest" description="Disordered" evidence="5">
    <location>
        <begin position="1828"/>
        <end position="1849"/>
    </location>
</feature>
<feature type="compositionally biased region" description="Polar residues" evidence="5">
    <location>
        <begin position="1645"/>
        <end position="1658"/>
    </location>
</feature>
<dbReference type="InParanoid" id="A0A4W3II25"/>
<organism evidence="6 7">
    <name type="scientific">Callorhinchus milii</name>
    <name type="common">Ghost shark</name>
    <dbReference type="NCBI Taxonomy" id="7868"/>
    <lineage>
        <taxon>Eukaryota</taxon>
        <taxon>Metazoa</taxon>
        <taxon>Chordata</taxon>
        <taxon>Craniata</taxon>
        <taxon>Vertebrata</taxon>
        <taxon>Chondrichthyes</taxon>
        <taxon>Holocephali</taxon>
        <taxon>Chimaeriformes</taxon>
        <taxon>Callorhinchidae</taxon>
        <taxon>Callorhinchus</taxon>
    </lineage>
</organism>
<feature type="region of interest" description="Disordered" evidence="5">
    <location>
        <begin position="703"/>
        <end position="722"/>
    </location>
</feature>
<protein>
    <submittedName>
        <fullName evidence="6">Ligand dependent nuclear receptor corepressor like</fullName>
    </submittedName>
</protein>
<evidence type="ECO:0000256" key="3">
    <source>
        <dbReference type="ARBA" id="ARBA00023163"/>
    </source>
</evidence>
<evidence type="ECO:0000256" key="2">
    <source>
        <dbReference type="ARBA" id="ARBA00023125"/>
    </source>
</evidence>
<dbReference type="Pfam" id="PF15090">
    <property type="entry name" value="DUF4553"/>
    <property type="match status" value="1"/>
</dbReference>
<feature type="compositionally biased region" description="Polar residues" evidence="5">
    <location>
        <begin position="1066"/>
        <end position="1075"/>
    </location>
</feature>
<reference evidence="7" key="1">
    <citation type="journal article" date="2006" name="Science">
        <title>Ancient noncoding elements conserved in the human genome.</title>
        <authorList>
            <person name="Venkatesh B."/>
            <person name="Kirkness E.F."/>
            <person name="Loh Y.H."/>
            <person name="Halpern A.L."/>
            <person name="Lee A.P."/>
            <person name="Johnson J."/>
            <person name="Dandona N."/>
            <person name="Viswanathan L.D."/>
            <person name="Tay A."/>
            <person name="Venter J.C."/>
            <person name="Strausberg R.L."/>
            <person name="Brenner S."/>
        </authorList>
    </citation>
    <scope>NUCLEOTIDE SEQUENCE [LARGE SCALE GENOMIC DNA]</scope>
</reference>
<dbReference type="Proteomes" id="UP000314986">
    <property type="component" value="Unassembled WGS sequence"/>
</dbReference>
<sequence>MFFFNSSELGADTEAMFNSTRETSYINNKLTALNEIVSTLCPNHQRLLTTMLKCLLQEKGISDVQCRHQRHSQWKNSSVSFFENKAYEEFCSSNGFLWHKSSLQTVQSISFPQMPHCSCIKDPHCLSCKKRYLGCFTIISNGVCKECHKSSLYQVYPGSFEGFPGCINDERATIQTSSDFVVEEIPTPDTEAADVSTVVYNIKDYSRARSPSPPPLSPVRADGSETGMNTYISAFDANSIECNITQPPSLSPEEEGDCSSLMSSQTSSKAHLEEFQEVDGENSRSSESENDIEKGENSVSFQELMERINEKLKSIETSDKGQSLTNPSNIDSYQENNDSVKLREIVTALLHEAKVSDYSLMELLKQHEENRIIQTRFRKRQETLIALHNSPDSPSSRRQTVQIKRDLANLDQLFLRKKSTSDKCGKRSAKSLIKNPSSPEAEYSFLGDEVAEDSIDPDLQNIPSMNTGFNNFPPLQCEIASFADSKFSPGEGVECEVRDITEWSNLSEDSCNSFDYPEQSNTSEPHEKYVETPRKKTEISIFEHDCTESERFEDTQNSEGMNYTPSIVRAKRNVLPPERFSIYITEPRKMFYAASFSENFQRKSIKTKRSGVESGSNASEICSPDVSKTQESHREGQDIVIACEVTGISDTPFSAGFELRKNRDDNNIGKLTDDKEYTSELTSPEATVLHSLQEPSQVLDQYDDKKQNTSTTLNTDSIGSMEHNSLEQPIQLSDCTKDDSENISNTDSCTPLRNTERKELLTTISESKPTNHIFPSQLILGNDCLNANPSSEQKCQHSKVCACSIHGIASSTNKTDLGQNCSFISYNSPVKLMFLSEVSSDQGVKYTLTSVSTLTKFDTGSCIAKISSEEVLIKTPEEDHSHSSAENVNTAECFQSILESSKTIYGEVNDDVEMDRLGSSSSLCASSLVKNNFQVAELSEVSKDTDNPLLKDDAKEIIHQKVQITTVSKDVGDSVLKHDSEEVIDRDQVVEITGVSKDLDNSLLTCDAEKVIDQIMEITQVSKEVGDLVLKRKPGRPKKLGPPVEKQIKRPKGRPPKPKVELSESADCTTETPDAENCNLSCPPSRDDVCNRNIRITVVYGRSRRFKRFVSENDGNVTIPQLNINESDLKQTCEKQLESLEFAQSSTIEEMESKTDRLTPSQTESECGYDLVRPIKNKTLSLHNTGNAVGPNSKPTTIKISKNGQRKPGRPAKVKISGISVTVDLVSPQERKVYINSILPPLDQEFPIKNVSKDTEMKDPDLHKESVATVQNDCETMSKVNDQKNKVKSAVPSRHSVRIRKPSLHCLHSFANSCSFSQSSALVRKSRKLLLNKAGNELAKNRKLNIKMISENTLPNITTGSNGQESKIEAPELNCFSEVSADPIFISSTSFRWWHNSTSKQTLLEELDTQFEKINNGWLPVDVEELTISSDKGRPPDPMETVAKRTSVEDCYDEDQISPIQMLFQGNCDMDKIRAWFMQTTETHSLSIVRKDNARNPIEVLNAKGVIADADQIAICSSSQAEHLKKHLKKFALEPDIRPQGQFCLSNRMSKLKAKRRLLIDHNNVVSCKLQSTGLTHNHRVHCKQWKSVWKQINENQGCRNLNPDSVKTVETKNNQKPDLKIETIRSEREPVLMNNEKENENQDKLNSVNNKGASVSGCTSVQDMGLMTNHKSKRTTKLENTDQGGFAMEEQQKDTLTNVNWKLGSFKECRVFLRKINSLDQSHFRNYSVATAWQPSRNNSFDIKSSSHLQKSTEENSDAYSEVNPSAVDAFEAHNFNPRSQTLCERRGKKEHKARSSNENGASSPSSDKVKHFSRMQSVPIQVGSDHLLSLGSSSNPVDEESSQKENAEIVKTAGKRKAHMCVTGDAAAVKRIKRSSVEQRLSFSHLKFQIGNAS</sequence>
<feature type="region of interest" description="Disordered" evidence="5">
    <location>
        <begin position="314"/>
        <end position="335"/>
    </location>
</feature>
<feature type="region of interest" description="Disordered" evidence="5">
    <location>
        <begin position="607"/>
        <end position="634"/>
    </location>
</feature>
<feature type="region of interest" description="Disordered" evidence="5">
    <location>
        <begin position="206"/>
        <end position="225"/>
    </location>
</feature>
<feature type="compositionally biased region" description="Polar residues" evidence="5">
    <location>
        <begin position="708"/>
        <end position="722"/>
    </location>
</feature>
<dbReference type="PANTHER" id="PTHR21545">
    <property type="entry name" value="TRANSCRIPTION FACTOR MLR1/2"/>
    <property type="match status" value="1"/>
</dbReference>
<feature type="region of interest" description="Disordered" evidence="5">
    <location>
        <begin position="514"/>
        <end position="534"/>
    </location>
</feature>
<feature type="compositionally biased region" description="Polar residues" evidence="5">
    <location>
        <begin position="320"/>
        <end position="335"/>
    </location>
</feature>
<feature type="compositionally biased region" description="Polar residues" evidence="5">
    <location>
        <begin position="260"/>
        <end position="269"/>
    </location>
</feature>
<reference evidence="7" key="3">
    <citation type="journal article" date="2014" name="Nature">
        <title>Elephant shark genome provides unique insights into gnathostome evolution.</title>
        <authorList>
            <consortium name="International Elephant Shark Genome Sequencing Consortium"/>
            <person name="Venkatesh B."/>
            <person name="Lee A.P."/>
            <person name="Ravi V."/>
            <person name="Maurya A.K."/>
            <person name="Lian M.M."/>
            <person name="Swann J.B."/>
            <person name="Ohta Y."/>
            <person name="Flajnik M.F."/>
            <person name="Sutoh Y."/>
            <person name="Kasahara M."/>
            <person name="Hoon S."/>
            <person name="Gangu V."/>
            <person name="Roy S.W."/>
            <person name="Irimia M."/>
            <person name="Korzh V."/>
            <person name="Kondrychyn I."/>
            <person name="Lim Z.W."/>
            <person name="Tay B.H."/>
            <person name="Tohari S."/>
            <person name="Kong K.W."/>
            <person name="Ho S."/>
            <person name="Lorente-Galdos B."/>
            <person name="Quilez J."/>
            <person name="Marques-Bonet T."/>
            <person name="Raney B.J."/>
            <person name="Ingham P.W."/>
            <person name="Tay A."/>
            <person name="Hillier L.W."/>
            <person name="Minx P."/>
            <person name="Boehm T."/>
            <person name="Wilson R.K."/>
            <person name="Brenner S."/>
            <person name="Warren W.C."/>
        </authorList>
    </citation>
    <scope>NUCLEOTIDE SEQUENCE [LARGE SCALE GENOMIC DNA]</scope>
</reference>
<name>A0A4W3II25_CALMI</name>
<feature type="compositionally biased region" description="Polar residues" evidence="5">
    <location>
        <begin position="1738"/>
        <end position="1751"/>
    </location>
</feature>
<evidence type="ECO:0000256" key="1">
    <source>
        <dbReference type="ARBA" id="ARBA00023015"/>
    </source>
</evidence>
<reference evidence="7" key="2">
    <citation type="journal article" date="2007" name="PLoS Biol.">
        <title>Survey sequencing and comparative analysis of the elephant shark (Callorhinchus milii) genome.</title>
        <authorList>
            <person name="Venkatesh B."/>
            <person name="Kirkness E.F."/>
            <person name="Loh Y.H."/>
            <person name="Halpern A.L."/>
            <person name="Lee A.P."/>
            <person name="Johnson J."/>
            <person name="Dandona N."/>
            <person name="Viswanathan L.D."/>
            <person name="Tay A."/>
            <person name="Venter J.C."/>
            <person name="Strausberg R.L."/>
            <person name="Brenner S."/>
        </authorList>
    </citation>
    <scope>NUCLEOTIDE SEQUENCE [LARGE SCALE GENOMIC DNA]</scope>
</reference>